<sequence length="89" mass="10091">MPGCQVSASFPSACNALWSTCLYASQRIAQRFQSNGLCRFETMHGIRPWSDYTSASFTHALYGTIYPGQPRKLAADDMRRRRQHFGQEA</sequence>
<dbReference type="Proteomes" id="UP000016933">
    <property type="component" value="Unassembled WGS sequence"/>
</dbReference>
<gene>
    <name evidence="1" type="ORF">DOTSEDRAFT_70666</name>
</gene>
<accession>N1PWZ6</accession>
<evidence type="ECO:0000313" key="2">
    <source>
        <dbReference type="Proteomes" id="UP000016933"/>
    </source>
</evidence>
<evidence type="ECO:0000313" key="1">
    <source>
        <dbReference type="EMBL" id="EME46739.1"/>
    </source>
</evidence>
<name>N1PWZ6_DOTSN</name>
<reference evidence="1 2" key="2">
    <citation type="journal article" date="2012" name="PLoS Pathog.">
        <title>Diverse lifestyles and strategies of plant pathogenesis encoded in the genomes of eighteen Dothideomycetes fungi.</title>
        <authorList>
            <person name="Ohm R.A."/>
            <person name="Feau N."/>
            <person name="Henrissat B."/>
            <person name="Schoch C.L."/>
            <person name="Horwitz B.A."/>
            <person name="Barry K.W."/>
            <person name="Condon B.J."/>
            <person name="Copeland A.C."/>
            <person name="Dhillon B."/>
            <person name="Glaser F."/>
            <person name="Hesse C.N."/>
            <person name="Kosti I."/>
            <person name="LaButti K."/>
            <person name="Lindquist E.A."/>
            <person name="Lucas S."/>
            <person name="Salamov A.A."/>
            <person name="Bradshaw R.E."/>
            <person name="Ciuffetti L."/>
            <person name="Hamelin R.C."/>
            <person name="Kema G.H.J."/>
            <person name="Lawrence C."/>
            <person name="Scott J.A."/>
            <person name="Spatafora J.W."/>
            <person name="Turgeon B.G."/>
            <person name="de Wit P.J.G.M."/>
            <person name="Zhong S."/>
            <person name="Goodwin S.B."/>
            <person name="Grigoriev I.V."/>
        </authorList>
    </citation>
    <scope>NUCLEOTIDE SEQUENCE [LARGE SCALE GENOMIC DNA]</scope>
    <source>
        <strain evidence="2">NZE10 / CBS 128990</strain>
    </source>
</reference>
<proteinExistence type="predicted"/>
<keyword evidence="2" id="KW-1185">Reference proteome</keyword>
<dbReference type="HOGENOM" id="CLU_2454718_0_0_1"/>
<organism evidence="1 2">
    <name type="scientific">Dothistroma septosporum (strain NZE10 / CBS 128990)</name>
    <name type="common">Red band needle blight fungus</name>
    <name type="synonym">Mycosphaerella pini</name>
    <dbReference type="NCBI Taxonomy" id="675120"/>
    <lineage>
        <taxon>Eukaryota</taxon>
        <taxon>Fungi</taxon>
        <taxon>Dikarya</taxon>
        <taxon>Ascomycota</taxon>
        <taxon>Pezizomycotina</taxon>
        <taxon>Dothideomycetes</taxon>
        <taxon>Dothideomycetidae</taxon>
        <taxon>Mycosphaerellales</taxon>
        <taxon>Mycosphaerellaceae</taxon>
        <taxon>Dothistroma</taxon>
    </lineage>
</organism>
<protein>
    <submittedName>
        <fullName evidence="1">Uncharacterized protein</fullName>
    </submittedName>
</protein>
<dbReference type="AlphaFoldDB" id="N1PWZ6"/>
<reference evidence="2" key="1">
    <citation type="journal article" date="2012" name="PLoS Genet.">
        <title>The genomes of the fungal plant pathogens Cladosporium fulvum and Dothistroma septosporum reveal adaptation to different hosts and lifestyles but also signatures of common ancestry.</title>
        <authorList>
            <person name="de Wit P.J.G.M."/>
            <person name="van der Burgt A."/>
            <person name="Oekmen B."/>
            <person name="Stergiopoulos I."/>
            <person name="Abd-Elsalam K.A."/>
            <person name="Aerts A.L."/>
            <person name="Bahkali A.H."/>
            <person name="Beenen H.G."/>
            <person name="Chettri P."/>
            <person name="Cox M.P."/>
            <person name="Datema E."/>
            <person name="de Vries R.P."/>
            <person name="Dhillon B."/>
            <person name="Ganley A.R."/>
            <person name="Griffiths S.A."/>
            <person name="Guo Y."/>
            <person name="Hamelin R.C."/>
            <person name="Henrissat B."/>
            <person name="Kabir M.S."/>
            <person name="Jashni M.K."/>
            <person name="Kema G."/>
            <person name="Klaubauf S."/>
            <person name="Lapidus A."/>
            <person name="Levasseur A."/>
            <person name="Lindquist E."/>
            <person name="Mehrabi R."/>
            <person name="Ohm R.A."/>
            <person name="Owen T.J."/>
            <person name="Salamov A."/>
            <person name="Schwelm A."/>
            <person name="Schijlen E."/>
            <person name="Sun H."/>
            <person name="van den Burg H.A."/>
            <person name="van Ham R.C.H.J."/>
            <person name="Zhang S."/>
            <person name="Goodwin S.B."/>
            <person name="Grigoriev I.V."/>
            <person name="Collemare J."/>
            <person name="Bradshaw R.E."/>
        </authorList>
    </citation>
    <scope>NUCLEOTIDE SEQUENCE [LARGE SCALE GENOMIC DNA]</scope>
    <source>
        <strain evidence="2">NZE10 / CBS 128990</strain>
    </source>
</reference>
<dbReference type="EMBL" id="KB446537">
    <property type="protein sequence ID" value="EME46739.1"/>
    <property type="molecule type" value="Genomic_DNA"/>
</dbReference>